<proteinExistence type="predicted"/>
<organism evidence="1 2">
    <name type="scientific">Chryseobacterium aquaticum subsp. greenlandense</name>
    <dbReference type="NCBI Taxonomy" id="345663"/>
    <lineage>
        <taxon>Bacteria</taxon>
        <taxon>Pseudomonadati</taxon>
        <taxon>Bacteroidota</taxon>
        <taxon>Flavobacteriia</taxon>
        <taxon>Flavobacteriales</taxon>
        <taxon>Weeksellaceae</taxon>
        <taxon>Chryseobacterium group</taxon>
        <taxon>Chryseobacterium</taxon>
    </lineage>
</organism>
<protein>
    <submittedName>
        <fullName evidence="1">Uncharacterized protein</fullName>
    </submittedName>
</protein>
<dbReference type="RefSeq" id="WP_059137308.1">
    <property type="nucleotide sequence ID" value="NZ_LMAI01000008.1"/>
</dbReference>
<dbReference type="AlphaFoldDB" id="A0A124F2N9"/>
<gene>
    <name evidence="1" type="ORF">AR686_13675</name>
</gene>
<name>A0A124F2N9_9FLAO</name>
<dbReference type="EMBL" id="LMAI01000008">
    <property type="protein sequence ID" value="KUJ55316.1"/>
    <property type="molecule type" value="Genomic_DNA"/>
</dbReference>
<reference evidence="1 2" key="1">
    <citation type="submission" date="2015-10" db="EMBL/GenBank/DDBJ databases">
        <title>Genome sequence of Chryseobacterium greenlandense.</title>
        <authorList>
            <person name="Newman J."/>
            <person name="Fischer K."/>
            <person name="Miller J."/>
        </authorList>
    </citation>
    <scope>NUCLEOTIDE SEQUENCE [LARGE SCALE GENOMIC DNA]</scope>
    <source>
        <strain evidence="1 2">UMB34</strain>
    </source>
</reference>
<comment type="caution">
    <text evidence="1">The sequence shown here is derived from an EMBL/GenBank/DDBJ whole genome shotgun (WGS) entry which is preliminary data.</text>
</comment>
<evidence type="ECO:0000313" key="2">
    <source>
        <dbReference type="Proteomes" id="UP000054388"/>
    </source>
</evidence>
<accession>A0A124F2N9</accession>
<dbReference type="Proteomes" id="UP000054388">
    <property type="component" value="Unassembled WGS sequence"/>
</dbReference>
<evidence type="ECO:0000313" key="1">
    <source>
        <dbReference type="EMBL" id="KUJ55316.1"/>
    </source>
</evidence>
<sequence length="184" mass="21269">MKIFKFISIVIVSVFFGITANAQKKKLIASSKSGPIEMPSNTETQVVPNDEKFNTMISKINEIVIFKYDESYKNADVYIIKNGKEMLMYKAKSNDTGVDTKLKARIYNKKIYSLDGKQLLFTYETETAATSLIKIICNFPEKKSLILDFSKMYESDAYTMSKSETFEKYPIFYYYSFYTNVKSN</sequence>